<dbReference type="GO" id="GO:0005634">
    <property type="term" value="C:nucleus"/>
    <property type="evidence" value="ECO:0007669"/>
    <property type="project" value="InterPro"/>
</dbReference>
<dbReference type="EMBL" id="CAKMRJ010005523">
    <property type="protein sequence ID" value="CAH1447116.1"/>
    <property type="molecule type" value="Genomic_DNA"/>
</dbReference>
<dbReference type="PANTHER" id="PTHR12722:SF0">
    <property type="entry name" value="PROTEIN FAM50A"/>
    <property type="match status" value="1"/>
</dbReference>
<dbReference type="GO" id="GO:0006325">
    <property type="term" value="P:chromatin organization"/>
    <property type="evidence" value="ECO:0007669"/>
    <property type="project" value="TreeGrafter"/>
</dbReference>
<accession>A0AAU9PA35</accession>
<proteinExistence type="predicted"/>
<feature type="domain" description="FAM50A/XAP5 C-terminal" evidence="1">
    <location>
        <begin position="13"/>
        <end position="78"/>
    </location>
</feature>
<evidence type="ECO:0000313" key="3">
    <source>
        <dbReference type="Proteomes" id="UP001157418"/>
    </source>
</evidence>
<dbReference type="PANTHER" id="PTHR12722">
    <property type="entry name" value="XAP-5 PROTEIN-RELATED"/>
    <property type="match status" value="1"/>
</dbReference>
<dbReference type="AlphaFoldDB" id="A0AAU9PA35"/>
<dbReference type="InterPro" id="IPR048337">
    <property type="entry name" value="FAM50A/XAP5_C"/>
</dbReference>
<evidence type="ECO:0000313" key="2">
    <source>
        <dbReference type="EMBL" id="CAH1447116.1"/>
    </source>
</evidence>
<reference evidence="2 3" key="1">
    <citation type="submission" date="2022-01" db="EMBL/GenBank/DDBJ databases">
        <authorList>
            <person name="Xiong W."/>
            <person name="Schranz E."/>
        </authorList>
    </citation>
    <scope>NUCLEOTIDE SEQUENCE [LARGE SCALE GENOMIC DNA]</scope>
</reference>
<sequence>MQVRKGDTISEFLQADLIIPHQHDFYEVIVNKARGKSGFFHFDMHEDVRTIIDATTEKDESYVGKVVESGRYEKNKHIVQKGE</sequence>
<dbReference type="Proteomes" id="UP001157418">
    <property type="component" value="Unassembled WGS sequence"/>
</dbReference>
<name>A0AAU9PA35_9ASTR</name>
<dbReference type="InterPro" id="IPR007005">
    <property type="entry name" value="XAP5"/>
</dbReference>
<evidence type="ECO:0000259" key="1">
    <source>
        <dbReference type="Pfam" id="PF04921"/>
    </source>
</evidence>
<protein>
    <recommendedName>
        <fullName evidence="1">FAM50A/XAP5 C-terminal domain-containing protein</fullName>
    </recommendedName>
</protein>
<keyword evidence="3" id="KW-1185">Reference proteome</keyword>
<gene>
    <name evidence="2" type="ORF">LVIROSA_LOCUS32752</name>
</gene>
<dbReference type="Pfam" id="PF04921">
    <property type="entry name" value="XAP5"/>
    <property type="match status" value="1"/>
</dbReference>
<comment type="caution">
    <text evidence="2">The sequence shown here is derived from an EMBL/GenBank/DDBJ whole genome shotgun (WGS) entry which is preliminary data.</text>
</comment>
<organism evidence="2 3">
    <name type="scientific">Lactuca virosa</name>
    <dbReference type="NCBI Taxonomy" id="75947"/>
    <lineage>
        <taxon>Eukaryota</taxon>
        <taxon>Viridiplantae</taxon>
        <taxon>Streptophyta</taxon>
        <taxon>Embryophyta</taxon>
        <taxon>Tracheophyta</taxon>
        <taxon>Spermatophyta</taxon>
        <taxon>Magnoliopsida</taxon>
        <taxon>eudicotyledons</taxon>
        <taxon>Gunneridae</taxon>
        <taxon>Pentapetalae</taxon>
        <taxon>asterids</taxon>
        <taxon>campanulids</taxon>
        <taxon>Asterales</taxon>
        <taxon>Asteraceae</taxon>
        <taxon>Cichorioideae</taxon>
        <taxon>Cichorieae</taxon>
        <taxon>Lactucinae</taxon>
        <taxon>Lactuca</taxon>
    </lineage>
</organism>